<feature type="compositionally biased region" description="Pro residues" evidence="6">
    <location>
        <begin position="813"/>
        <end position="824"/>
    </location>
</feature>
<protein>
    <recommendedName>
        <fullName evidence="7">C2 domain-containing protein</fullName>
    </recommendedName>
</protein>
<dbReference type="PANTHER" id="PTHR14791:SF29">
    <property type="entry name" value="PROTEIN KIBRA"/>
    <property type="match status" value="1"/>
</dbReference>
<reference evidence="8 9" key="1">
    <citation type="submission" date="2024-01" db="EMBL/GenBank/DDBJ databases">
        <title>The genome of the rayed Mediterranean limpet Patella caerulea (Linnaeus, 1758).</title>
        <authorList>
            <person name="Anh-Thu Weber A."/>
            <person name="Halstead-Nussloch G."/>
        </authorList>
    </citation>
    <scope>NUCLEOTIDE SEQUENCE [LARGE SCALE GENOMIC DNA]</scope>
    <source>
        <strain evidence="8">AATW-2023a</strain>
        <tissue evidence="8">Whole specimen</tissue>
    </source>
</reference>
<dbReference type="GO" id="GO:0060090">
    <property type="term" value="F:molecular adaptor activity"/>
    <property type="evidence" value="ECO:0007669"/>
    <property type="project" value="TreeGrafter"/>
</dbReference>
<feature type="compositionally biased region" description="Polar residues" evidence="6">
    <location>
        <begin position="803"/>
        <end position="812"/>
    </location>
</feature>
<evidence type="ECO:0000256" key="4">
    <source>
        <dbReference type="ARBA" id="ARBA00023136"/>
    </source>
</evidence>
<dbReference type="SUPFAM" id="SSF49562">
    <property type="entry name" value="C2 domain (Calcium/lipid-binding domain, CaLB)"/>
    <property type="match status" value="1"/>
</dbReference>
<feature type="region of interest" description="Disordered" evidence="6">
    <location>
        <begin position="63"/>
        <end position="86"/>
    </location>
</feature>
<feature type="coiled-coil region" evidence="5">
    <location>
        <begin position="428"/>
        <end position="512"/>
    </location>
</feature>
<keyword evidence="4" id="KW-0472">Membrane</keyword>
<accession>A0AAN8PBG8</accession>
<dbReference type="Proteomes" id="UP001347796">
    <property type="component" value="Unassembled WGS sequence"/>
</dbReference>
<dbReference type="GO" id="GO:0046621">
    <property type="term" value="P:negative regulation of organ growth"/>
    <property type="evidence" value="ECO:0007669"/>
    <property type="project" value="TreeGrafter"/>
</dbReference>
<evidence type="ECO:0000259" key="7">
    <source>
        <dbReference type="PROSITE" id="PS50004"/>
    </source>
</evidence>
<feature type="coiled-coil region" evidence="5">
    <location>
        <begin position="558"/>
        <end position="585"/>
    </location>
</feature>
<feature type="compositionally biased region" description="Polar residues" evidence="6">
    <location>
        <begin position="1"/>
        <end position="18"/>
    </location>
</feature>
<keyword evidence="5" id="KW-0175">Coiled coil</keyword>
<comment type="subcellular location">
    <subcellularLocation>
        <location evidence="1">Cell membrane</location>
    </subcellularLocation>
</comment>
<feature type="domain" description="C2" evidence="7">
    <location>
        <begin position="963"/>
        <end position="1082"/>
    </location>
</feature>
<keyword evidence="3" id="KW-0677">Repeat</keyword>
<dbReference type="GO" id="GO:0006355">
    <property type="term" value="P:regulation of DNA-templated transcription"/>
    <property type="evidence" value="ECO:0007669"/>
    <property type="project" value="TreeGrafter"/>
</dbReference>
<dbReference type="InterPro" id="IPR051105">
    <property type="entry name" value="WWC/KIBRA_Hippo_Reg"/>
</dbReference>
<evidence type="ECO:0000256" key="2">
    <source>
        <dbReference type="ARBA" id="ARBA00022475"/>
    </source>
</evidence>
<feature type="region of interest" description="Disordered" evidence="6">
    <location>
        <begin position="1100"/>
        <end position="1124"/>
    </location>
</feature>
<feature type="region of interest" description="Disordered" evidence="6">
    <location>
        <begin position="120"/>
        <end position="167"/>
    </location>
</feature>
<feature type="region of interest" description="Disordered" evidence="6">
    <location>
        <begin position="1163"/>
        <end position="1203"/>
    </location>
</feature>
<evidence type="ECO:0000256" key="5">
    <source>
        <dbReference type="SAM" id="Coils"/>
    </source>
</evidence>
<evidence type="ECO:0000256" key="1">
    <source>
        <dbReference type="ARBA" id="ARBA00004236"/>
    </source>
</evidence>
<dbReference type="PROSITE" id="PS50004">
    <property type="entry name" value="C2"/>
    <property type="match status" value="1"/>
</dbReference>
<dbReference type="SMART" id="SM00239">
    <property type="entry name" value="C2"/>
    <property type="match status" value="1"/>
</dbReference>
<dbReference type="GO" id="GO:0019900">
    <property type="term" value="F:kinase binding"/>
    <property type="evidence" value="ECO:0007669"/>
    <property type="project" value="TreeGrafter"/>
</dbReference>
<feature type="region of interest" description="Disordered" evidence="6">
    <location>
        <begin position="185"/>
        <end position="204"/>
    </location>
</feature>
<dbReference type="InterPro" id="IPR057747">
    <property type="entry name" value="WWC1_hairpin"/>
</dbReference>
<evidence type="ECO:0000313" key="9">
    <source>
        <dbReference type="Proteomes" id="UP001347796"/>
    </source>
</evidence>
<proteinExistence type="predicted"/>
<dbReference type="EMBL" id="JAZGQO010000011">
    <property type="protein sequence ID" value="KAK6172409.1"/>
    <property type="molecule type" value="Genomic_DNA"/>
</dbReference>
<feature type="coiled-coil region" evidence="5">
    <location>
        <begin position="1427"/>
        <end position="1458"/>
    </location>
</feature>
<evidence type="ECO:0000256" key="6">
    <source>
        <dbReference type="SAM" id="MobiDB-lite"/>
    </source>
</evidence>
<dbReference type="PANTHER" id="PTHR14791">
    <property type="entry name" value="BOMB/KIRA PROTEINS"/>
    <property type="match status" value="1"/>
</dbReference>
<feature type="compositionally biased region" description="Low complexity" evidence="6">
    <location>
        <begin position="1101"/>
        <end position="1121"/>
    </location>
</feature>
<keyword evidence="9" id="KW-1185">Reference proteome</keyword>
<dbReference type="Gene3D" id="2.60.40.150">
    <property type="entry name" value="C2 domain"/>
    <property type="match status" value="1"/>
</dbReference>
<sequence length="1511" mass="168383">MLDDGSLSSKQNSPPIKNNSKDNVNKLNGSAYCGQGAQDVIPYKSIVDTNGINQMALGQATCKKNKKQNRAESKKTKGCPSPKISSSKTCANYTEQHVNYNPTKTNSFDVLRCQNESDFHGSSSIDSLKTSKPSSASENAKALTRHSSLSPKQNHVHLQHTTSGSPKIGHQQSCDWCFHSDDHISPPHQHPSSPPLQRSAKPPGVVKPVIYGEYHQGTIDSTIKKNFRKLFPEGSDGDCPSSPPSFAEAVSAAARSRNFIRHINGLSAPVANSSAVKASLIQLTKPAPLPSGIYPVLPHMHMMDASPDKTMASKPFFVQRFKRMRVVRRNSNCSLCRVSEVNQLEDPRLQWRQQQEVMLKEYLVTAQDDLEAKKEIYNVKEQRLAIAQDEYSHLHNTLSGWKSSRTSLNSNSSVGSTKYDPDLLKADVNLAKERVARLKWELQQISAEMQQQERGVEKLARVDQKLSGMNGGYSVTQAQGILGKIRQIQQAMSNSEKEKMELMQTLARLKEEFLLSRYGGSSPDVSTLSLNQDSSTTASQTDLRGEFGLSHSRYIVEKARLRLQCDEAYQKLSDLKIKLATVEDRMVPGQTESDKDRLLLLQEKDQLVRELRSIDPKGRSDDEMSSIRLRIRQLEQDLQTGMELSNKQIAERLKLQNEKTSIQQQLSETTKLTSQLEMQLKSMSFSTLSISSGSSLGSIGSLSASSRGSLNSLSAMDIYNQAQTGSDVNIQDLHQRVEKLLQGHSTCMSPINETHVPVAEPEVLEDFPRPMAEITAAATEQYLQSVMASSENVSTAVKPPSPKTSLSSAQSPPTSPYEVGPPPSYEQHVERQRRIQIGNSWTVAPPQTLDQSKIVELIPNVRPVSNQNVPSTLGAEVAVTNNNMNNNNFMRRHGGELFDSTSNPPLSPISESSSGVCNNLSGGNTRSVSAAVSDESVAGDSGVFEAAVKRTGDIDEVLETKLESAQIQIKLKYEGVDKILCIGVEQGRNLLALPFPKNSRVCIKTALLPHTAAFWETKALFDLKSPKFNEIHTVEIAESKLFSQTLQVNVFCILEAGRDDCLGSFQVSLADFDPKEVSIRWYNILNFKFMQPACRKVCTPSQQSSSGSSDINKSSSQNSQKDGNDRVQLLLEASSAKLRKSSLTSDDRSSSLENTSQLKSLQVKLKEESSDESTIISSQTSTLTRNQGPEAMEGHGDVNDVDGDYCEDCDDDIEEEDEGDYNEMQQLVLEDLERLENSDNFDDRFTESDESLHIRKCDQSTNTEGEYRLRENKRRTHEAVRNSAIRRSQTFSPACRQGPGYICKLNRSDSDSSMPKYKKGPFHRNALERRSLRWKKPEVETSGPPSGHLPIRTSLDLELDLQANHTKFDHLQDEIARLKDINNRLLEAKTKGETELPQWMSDDQSFQNLLSEAEKLTLSLLKRCAQRNDMKTQASKQERRAEQLLKRATRDVQRMRKNSPASNVISFREKMAYITSAKTTVPVLPGNIITAETDRERLEEFLRDDRIGEEV</sequence>
<dbReference type="GO" id="GO:0016477">
    <property type="term" value="P:cell migration"/>
    <property type="evidence" value="ECO:0007669"/>
    <property type="project" value="TreeGrafter"/>
</dbReference>
<name>A0AAN8PBG8_PATCE</name>
<comment type="caution">
    <text evidence="8">The sequence shown here is derived from an EMBL/GenBank/DDBJ whole genome shotgun (WGS) entry which is preliminary data.</text>
</comment>
<dbReference type="GO" id="GO:0035330">
    <property type="term" value="P:regulation of hippo signaling"/>
    <property type="evidence" value="ECO:0007669"/>
    <property type="project" value="TreeGrafter"/>
</dbReference>
<evidence type="ECO:0000313" key="8">
    <source>
        <dbReference type="EMBL" id="KAK6172409.1"/>
    </source>
</evidence>
<dbReference type="InterPro" id="IPR035892">
    <property type="entry name" value="C2_domain_sf"/>
</dbReference>
<feature type="region of interest" description="Disordered" evidence="6">
    <location>
        <begin position="793"/>
        <end position="831"/>
    </location>
</feature>
<keyword evidence="2" id="KW-1003">Cell membrane</keyword>
<dbReference type="InterPro" id="IPR000008">
    <property type="entry name" value="C2_dom"/>
</dbReference>
<feature type="compositionally biased region" description="Polar residues" evidence="6">
    <location>
        <begin position="120"/>
        <end position="138"/>
    </location>
</feature>
<dbReference type="GO" id="GO:0005737">
    <property type="term" value="C:cytoplasm"/>
    <property type="evidence" value="ECO:0007669"/>
    <property type="project" value="TreeGrafter"/>
</dbReference>
<feature type="region of interest" description="Disordered" evidence="6">
    <location>
        <begin position="1"/>
        <end position="29"/>
    </location>
</feature>
<organism evidence="8 9">
    <name type="scientific">Patella caerulea</name>
    <name type="common">Rayed Mediterranean limpet</name>
    <dbReference type="NCBI Taxonomy" id="87958"/>
    <lineage>
        <taxon>Eukaryota</taxon>
        <taxon>Metazoa</taxon>
        <taxon>Spiralia</taxon>
        <taxon>Lophotrochozoa</taxon>
        <taxon>Mollusca</taxon>
        <taxon>Gastropoda</taxon>
        <taxon>Patellogastropoda</taxon>
        <taxon>Patelloidea</taxon>
        <taxon>Patellidae</taxon>
        <taxon>Patella</taxon>
    </lineage>
</organism>
<feature type="compositionally biased region" description="Low complexity" evidence="6">
    <location>
        <begin position="1172"/>
        <end position="1182"/>
    </location>
</feature>
<evidence type="ECO:0000256" key="3">
    <source>
        <dbReference type="ARBA" id="ARBA00022737"/>
    </source>
</evidence>
<dbReference type="Pfam" id="PF00168">
    <property type="entry name" value="C2"/>
    <property type="match status" value="1"/>
</dbReference>
<dbReference type="Pfam" id="PF25802">
    <property type="entry name" value="WWC1"/>
    <property type="match status" value="1"/>
</dbReference>
<gene>
    <name evidence="8" type="ORF">SNE40_016065</name>
</gene>